<evidence type="ECO:0000313" key="2">
    <source>
        <dbReference type="Proteomes" id="UP000790377"/>
    </source>
</evidence>
<organism evidence="1 2">
    <name type="scientific">Hygrophoropsis aurantiaca</name>
    <dbReference type="NCBI Taxonomy" id="72124"/>
    <lineage>
        <taxon>Eukaryota</taxon>
        <taxon>Fungi</taxon>
        <taxon>Dikarya</taxon>
        <taxon>Basidiomycota</taxon>
        <taxon>Agaricomycotina</taxon>
        <taxon>Agaricomycetes</taxon>
        <taxon>Agaricomycetidae</taxon>
        <taxon>Boletales</taxon>
        <taxon>Coniophorineae</taxon>
        <taxon>Hygrophoropsidaceae</taxon>
        <taxon>Hygrophoropsis</taxon>
    </lineage>
</organism>
<accession>A0ACB8AU38</accession>
<proteinExistence type="predicted"/>
<dbReference type="EMBL" id="MU267595">
    <property type="protein sequence ID" value="KAH7915902.1"/>
    <property type="molecule type" value="Genomic_DNA"/>
</dbReference>
<reference evidence="1" key="1">
    <citation type="journal article" date="2021" name="New Phytol.">
        <title>Evolutionary innovations through gain and loss of genes in the ectomycorrhizal Boletales.</title>
        <authorList>
            <person name="Wu G."/>
            <person name="Miyauchi S."/>
            <person name="Morin E."/>
            <person name="Kuo A."/>
            <person name="Drula E."/>
            <person name="Varga T."/>
            <person name="Kohler A."/>
            <person name="Feng B."/>
            <person name="Cao Y."/>
            <person name="Lipzen A."/>
            <person name="Daum C."/>
            <person name="Hundley H."/>
            <person name="Pangilinan J."/>
            <person name="Johnson J."/>
            <person name="Barry K."/>
            <person name="LaButti K."/>
            <person name="Ng V."/>
            <person name="Ahrendt S."/>
            <person name="Min B."/>
            <person name="Choi I.G."/>
            <person name="Park H."/>
            <person name="Plett J.M."/>
            <person name="Magnuson J."/>
            <person name="Spatafora J.W."/>
            <person name="Nagy L.G."/>
            <person name="Henrissat B."/>
            <person name="Grigoriev I.V."/>
            <person name="Yang Z.L."/>
            <person name="Xu J."/>
            <person name="Martin F.M."/>
        </authorList>
    </citation>
    <scope>NUCLEOTIDE SEQUENCE</scope>
    <source>
        <strain evidence="1">ATCC 28755</strain>
    </source>
</reference>
<name>A0ACB8AU38_9AGAM</name>
<gene>
    <name evidence="1" type="ORF">BJ138DRAFT_825057</name>
</gene>
<keyword evidence="2" id="KW-1185">Reference proteome</keyword>
<protein>
    <submittedName>
        <fullName evidence="1">Uncharacterized protein</fullName>
    </submittedName>
</protein>
<evidence type="ECO:0000313" key="1">
    <source>
        <dbReference type="EMBL" id="KAH7915902.1"/>
    </source>
</evidence>
<sequence length="86" mass="9417">MLAFLSLHRLLCLRGSVWGRILLPHFSPPVSASKLSIKWVSEIGLVYQLVSIVEGFFLASTPQIQDAGEDLKTCKCSSVSISKTPN</sequence>
<comment type="caution">
    <text evidence="1">The sequence shown here is derived from an EMBL/GenBank/DDBJ whole genome shotgun (WGS) entry which is preliminary data.</text>
</comment>
<dbReference type="Proteomes" id="UP000790377">
    <property type="component" value="Unassembled WGS sequence"/>
</dbReference>